<dbReference type="EnsemblProtists" id="EOD17019">
    <property type="protein sequence ID" value="EOD17019"/>
    <property type="gene ID" value="EMIHUDRAFT_244539"/>
</dbReference>
<dbReference type="SUPFAM" id="SSF53335">
    <property type="entry name" value="S-adenosyl-L-methionine-dependent methyltransferases"/>
    <property type="match status" value="1"/>
</dbReference>
<dbReference type="PaxDb" id="2903-EOD17019"/>
<dbReference type="Gene3D" id="3.40.50.150">
    <property type="entry name" value="Vaccinia Virus protein VP39"/>
    <property type="match status" value="1"/>
</dbReference>
<dbReference type="Pfam" id="PF13649">
    <property type="entry name" value="Methyltransf_25"/>
    <property type="match status" value="1"/>
</dbReference>
<organism evidence="2 3">
    <name type="scientific">Emiliania huxleyi (strain CCMP1516)</name>
    <dbReference type="NCBI Taxonomy" id="280463"/>
    <lineage>
        <taxon>Eukaryota</taxon>
        <taxon>Haptista</taxon>
        <taxon>Haptophyta</taxon>
        <taxon>Prymnesiophyceae</taxon>
        <taxon>Isochrysidales</taxon>
        <taxon>Noelaerhabdaceae</taxon>
        <taxon>Emiliania</taxon>
    </lineage>
</organism>
<accession>A0A0D3J0I4</accession>
<protein>
    <recommendedName>
        <fullName evidence="1">Methyltransferase domain-containing protein</fullName>
    </recommendedName>
</protein>
<reference evidence="2" key="2">
    <citation type="submission" date="2024-10" db="UniProtKB">
        <authorList>
            <consortium name="EnsemblProtists"/>
        </authorList>
    </citation>
    <scope>IDENTIFICATION</scope>
</reference>
<name>A0A0D3J0I4_EMIH1</name>
<evidence type="ECO:0000313" key="2">
    <source>
        <dbReference type="EnsemblProtists" id="EOD17019"/>
    </source>
</evidence>
<dbReference type="AlphaFoldDB" id="A0A0D3J0I4"/>
<evidence type="ECO:0000259" key="1">
    <source>
        <dbReference type="Pfam" id="PF13649"/>
    </source>
</evidence>
<dbReference type="InterPro" id="IPR029063">
    <property type="entry name" value="SAM-dependent_MTases_sf"/>
</dbReference>
<keyword evidence="3" id="KW-1185">Reference proteome</keyword>
<feature type="domain" description="Methyltransferase" evidence="1">
    <location>
        <begin position="109"/>
        <end position="200"/>
    </location>
</feature>
<proteinExistence type="predicted"/>
<evidence type="ECO:0000313" key="3">
    <source>
        <dbReference type="Proteomes" id="UP000013827"/>
    </source>
</evidence>
<dbReference type="CDD" id="cd02440">
    <property type="entry name" value="AdoMet_MTases"/>
    <property type="match status" value="1"/>
</dbReference>
<dbReference type="KEGG" id="ehx:EMIHUDRAFT_244539"/>
<dbReference type="RefSeq" id="XP_005769448.1">
    <property type="nucleotide sequence ID" value="XM_005769391.1"/>
</dbReference>
<dbReference type="GeneID" id="17263166"/>
<sequence length="294" mass="32532">MRRLDVDAFATSGNGSLASLDRPAVLADKLDWLRHAMEAYTGAPFLPQAALGVEDVARQSMFEQIYKSGTWQHGNASLPLSGTGSTAEASANARIALAAALGRTRARSVLDAPCGDFTWMRLMLPTFARLGVHYTGVDIARPQIARLQAEFEGTAGVEFRVGDLVVEPPPRATAGLIFSREMTQHLNPEEVLRVLHHWSRSGSRYLLQTTYRLKDGSNRNFDRVSRGSHSMIDFERVPFSLPPPIASWVEDDTHTHTERLALWRLPLQTHVYGVAAEAGTQYVSNARRGEHEQT</sequence>
<dbReference type="InterPro" id="IPR041698">
    <property type="entry name" value="Methyltransf_25"/>
</dbReference>
<dbReference type="HOGENOM" id="CLU_073683_0_0_1"/>
<reference evidence="3" key="1">
    <citation type="journal article" date="2013" name="Nature">
        <title>Pan genome of the phytoplankton Emiliania underpins its global distribution.</title>
        <authorList>
            <person name="Read B.A."/>
            <person name="Kegel J."/>
            <person name="Klute M.J."/>
            <person name="Kuo A."/>
            <person name="Lefebvre S.C."/>
            <person name="Maumus F."/>
            <person name="Mayer C."/>
            <person name="Miller J."/>
            <person name="Monier A."/>
            <person name="Salamov A."/>
            <person name="Young J."/>
            <person name="Aguilar M."/>
            <person name="Claverie J.M."/>
            <person name="Frickenhaus S."/>
            <person name="Gonzalez K."/>
            <person name="Herman E.K."/>
            <person name="Lin Y.C."/>
            <person name="Napier J."/>
            <person name="Ogata H."/>
            <person name="Sarno A.F."/>
            <person name="Shmutz J."/>
            <person name="Schroeder D."/>
            <person name="de Vargas C."/>
            <person name="Verret F."/>
            <person name="von Dassow P."/>
            <person name="Valentin K."/>
            <person name="Van de Peer Y."/>
            <person name="Wheeler G."/>
            <person name="Dacks J.B."/>
            <person name="Delwiche C.F."/>
            <person name="Dyhrman S.T."/>
            <person name="Glockner G."/>
            <person name="John U."/>
            <person name="Richards T."/>
            <person name="Worden A.Z."/>
            <person name="Zhang X."/>
            <person name="Grigoriev I.V."/>
            <person name="Allen A.E."/>
            <person name="Bidle K."/>
            <person name="Borodovsky M."/>
            <person name="Bowler C."/>
            <person name="Brownlee C."/>
            <person name="Cock J.M."/>
            <person name="Elias M."/>
            <person name="Gladyshev V.N."/>
            <person name="Groth M."/>
            <person name="Guda C."/>
            <person name="Hadaegh A."/>
            <person name="Iglesias-Rodriguez M.D."/>
            <person name="Jenkins J."/>
            <person name="Jones B.M."/>
            <person name="Lawson T."/>
            <person name="Leese F."/>
            <person name="Lindquist E."/>
            <person name="Lobanov A."/>
            <person name="Lomsadze A."/>
            <person name="Malik S.B."/>
            <person name="Marsh M.E."/>
            <person name="Mackinder L."/>
            <person name="Mock T."/>
            <person name="Mueller-Roeber B."/>
            <person name="Pagarete A."/>
            <person name="Parker M."/>
            <person name="Probert I."/>
            <person name="Quesneville H."/>
            <person name="Raines C."/>
            <person name="Rensing S.A."/>
            <person name="Riano-Pachon D.M."/>
            <person name="Richier S."/>
            <person name="Rokitta S."/>
            <person name="Shiraiwa Y."/>
            <person name="Soanes D.M."/>
            <person name="van der Giezen M."/>
            <person name="Wahlund T.M."/>
            <person name="Williams B."/>
            <person name="Wilson W."/>
            <person name="Wolfe G."/>
            <person name="Wurch L.L."/>
        </authorList>
    </citation>
    <scope>NUCLEOTIDE SEQUENCE</scope>
</reference>
<dbReference type="Proteomes" id="UP000013827">
    <property type="component" value="Unassembled WGS sequence"/>
</dbReference>